<protein>
    <submittedName>
        <fullName evidence="8">Integrase</fullName>
    </submittedName>
</protein>
<comment type="caution">
    <text evidence="8">The sequence shown here is derived from an EMBL/GenBank/DDBJ whole genome shotgun (WGS) entry which is preliminary data.</text>
</comment>
<dbReference type="InterPro" id="IPR044068">
    <property type="entry name" value="CB"/>
</dbReference>
<dbReference type="GO" id="GO:0003677">
    <property type="term" value="F:DNA binding"/>
    <property type="evidence" value="ECO:0007669"/>
    <property type="project" value="UniProtKB-UniRule"/>
</dbReference>
<dbReference type="InterPro" id="IPR013762">
    <property type="entry name" value="Integrase-like_cat_sf"/>
</dbReference>
<dbReference type="Pfam" id="PF00589">
    <property type="entry name" value="Phage_integrase"/>
    <property type="match status" value="1"/>
</dbReference>
<name>A0A2U0SC02_9SPHN</name>
<dbReference type="PROSITE" id="PS51900">
    <property type="entry name" value="CB"/>
    <property type="match status" value="1"/>
</dbReference>
<evidence type="ECO:0000256" key="1">
    <source>
        <dbReference type="ARBA" id="ARBA00008857"/>
    </source>
</evidence>
<dbReference type="GO" id="GO:0006310">
    <property type="term" value="P:DNA recombination"/>
    <property type="evidence" value="ECO:0007669"/>
    <property type="project" value="UniProtKB-KW"/>
</dbReference>
<dbReference type="PROSITE" id="PS51898">
    <property type="entry name" value="TYR_RECOMBINASE"/>
    <property type="match status" value="1"/>
</dbReference>
<dbReference type="SUPFAM" id="SSF56349">
    <property type="entry name" value="DNA breaking-rejoining enzymes"/>
    <property type="match status" value="1"/>
</dbReference>
<dbReference type="EMBL" id="QENQ01000001">
    <property type="protein sequence ID" value="PVX28907.1"/>
    <property type="molecule type" value="Genomic_DNA"/>
</dbReference>
<evidence type="ECO:0000313" key="8">
    <source>
        <dbReference type="EMBL" id="PVX28907.1"/>
    </source>
</evidence>
<dbReference type="Proteomes" id="UP000245890">
    <property type="component" value="Unassembled WGS sequence"/>
</dbReference>
<dbReference type="Pfam" id="PF22022">
    <property type="entry name" value="Phage_int_M"/>
    <property type="match status" value="1"/>
</dbReference>
<reference evidence="8 9" key="1">
    <citation type="submission" date="2018-05" db="EMBL/GenBank/DDBJ databases">
        <title>Description of Sphingomonas pokkalii sp nov, isolated from the rhizosphere of saline tolerant pokkali rice and its draft genome analysis.</title>
        <authorList>
            <person name="Menon R."/>
            <person name="Kumari S."/>
            <person name="Rameshkumar N."/>
        </authorList>
    </citation>
    <scope>NUCLEOTIDE SEQUENCE [LARGE SCALE GENOMIC DNA]</scope>
    <source>
        <strain evidence="8 9">L3B27</strain>
    </source>
</reference>
<dbReference type="OrthoDB" id="7388552at2"/>
<dbReference type="Gene3D" id="3.30.160.390">
    <property type="entry name" value="Integrase, DNA-binding domain"/>
    <property type="match status" value="1"/>
</dbReference>
<dbReference type="InterPro" id="IPR002104">
    <property type="entry name" value="Integrase_catalytic"/>
</dbReference>
<evidence type="ECO:0000256" key="2">
    <source>
        <dbReference type="ARBA" id="ARBA00022908"/>
    </source>
</evidence>
<evidence type="ECO:0000259" key="7">
    <source>
        <dbReference type="PROSITE" id="PS51900"/>
    </source>
</evidence>
<proteinExistence type="inferred from homology"/>
<sequence length="403" mass="45378">MLTDAAVRRIKPRDKAFKTQDMHGMYLLVQPGGGRYWRWDYRHDGKRGTVALGVYPNVSLKEARERRENARKLLEKGINPSSYGKLTRGVGSISAGDTFATVADEWLKKIEAEGRAAKTLEKLRWLIAFANPLIGTRPIGDISAPELLTVLRTVEVRGRYETARRLRSTCSSVIRYAIATGRAQRDVTADLQGALITPKVKHHAAIIEPDKVGALLRAIDGYEGQPSVALALRIAPQVFVRPGELRAAEWAEFDLSAKVWTIPGEKMKMGRPHRVPLSNQVLSLLAELRGMSGRSKLLFPSVRSDARPISDNTINAALRRLGYDKTQMTGHGFRAMASSLLNESRKWHPDAIERQLAHVENNDVRRAYLRGEHWDERVRMMQYWSDYLDRLKANGNARRSKPA</sequence>
<feature type="domain" description="Tyr recombinase" evidence="6">
    <location>
        <begin position="202"/>
        <end position="385"/>
    </location>
</feature>
<evidence type="ECO:0000313" key="9">
    <source>
        <dbReference type="Proteomes" id="UP000245890"/>
    </source>
</evidence>
<gene>
    <name evidence="8" type="ORF">DD559_05810</name>
</gene>
<dbReference type="PANTHER" id="PTHR30629">
    <property type="entry name" value="PROPHAGE INTEGRASE"/>
    <property type="match status" value="1"/>
</dbReference>
<keyword evidence="2" id="KW-0229">DNA integration</keyword>
<dbReference type="PANTHER" id="PTHR30629:SF9">
    <property type="entry name" value="PROTEIN INTB-RELATED"/>
    <property type="match status" value="1"/>
</dbReference>
<dbReference type="InterPro" id="IPR053876">
    <property type="entry name" value="Phage_int_M"/>
</dbReference>
<dbReference type="CDD" id="cd00801">
    <property type="entry name" value="INT_P4_C"/>
    <property type="match status" value="1"/>
</dbReference>
<dbReference type="RefSeq" id="WP_116468351.1">
    <property type="nucleotide sequence ID" value="NZ_QENQ01000001.1"/>
</dbReference>
<dbReference type="Gene3D" id="1.10.443.10">
    <property type="entry name" value="Intergrase catalytic core"/>
    <property type="match status" value="1"/>
</dbReference>
<dbReference type="GO" id="GO:0015074">
    <property type="term" value="P:DNA integration"/>
    <property type="evidence" value="ECO:0007669"/>
    <property type="project" value="UniProtKB-KW"/>
</dbReference>
<evidence type="ECO:0000256" key="3">
    <source>
        <dbReference type="ARBA" id="ARBA00023125"/>
    </source>
</evidence>
<keyword evidence="4" id="KW-0233">DNA recombination</keyword>
<dbReference type="InterPro" id="IPR010998">
    <property type="entry name" value="Integrase_recombinase_N"/>
</dbReference>
<dbReference type="InterPro" id="IPR038488">
    <property type="entry name" value="Integrase_DNA-bd_sf"/>
</dbReference>
<evidence type="ECO:0000256" key="5">
    <source>
        <dbReference type="PROSITE-ProRule" id="PRU01248"/>
    </source>
</evidence>
<comment type="similarity">
    <text evidence="1">Belongs to the 'phage' integrase family.</text>
</comment>
<dbReference type="InterPro" id="IPR025166">
    <property type="entry name" value="Integrase_DNA_bind_dom"/>
</dbReference>
<dbReference type="Gene3D" id="1.10.150.130">
    <property type="match status" value="1"/>
</dbReference>
<dbReference type="AlphaFoldDB" id="A0A2U0SC02"/>
<evidence type="ECO:0000259" key="6">
    <source>
        <dbReference type="PROSITE" id="PS51898"/>
    </source>
</evidence>
<accession>A0A2U0SC02</accession>
<organism evidence="8 9">
    <name type="scientific">Sphingomonas pokkalii</name>
    <dbReference type="NCBI Taxonomy" id="2175090"/>
    <lineage>
        <taxon>Bacteria</taxon>
        <taxon>Pseudomonadati</taxon>
        <taxon>Pseudomonadota</taxon>
        <taxon>Alphaproteobacteria</taxon>
        <taxon>Sphingomonadales</taxon>
        <taxon>Sphingomonadaceae</taxon>
        <taxon>Sphingomonas</taxon>
    </lineage>
</organism>
<dbReference type="Pfam" id="PF13356">
    <property type="entry name" value="Arm-DNA-bind_3"/>
    <property type="match status" value="1"/>
</dbReference>
<keyword evidence="3 5" id="KW-0238">DNA-binding</keyword>
<evidence type="ECO:0000256" key="4">
    <source>
        <dbReference type="ARBA" id="ARBA00023172"/>
    </source>
</evidence>
<dbReference type="InterPro" id="IPR050808">
    <property type="entry name" value="Phage_Integrase"/>
</dbReference>
<feature type="domain" description="Core-binding (CB)" evidence="7">
    <location>
        <begin position="97"/>
        <end position="178"/>
    </location>
</feature>
<keyword evidence="9" id="KW-1185">Reference proteome</keyword>
<dbReference type="InterPro" id="IPR011010">
    <property type="entry name" value="DNA_brk_join_enz"/>
</dbReference>